<dbReference type="Proteomes" id="UP000782610">
    <property type="component" value="Unassembled WGS sequence"/>
</dbReference>
<evidence type="ECO:0000256" key="1">
    <source>
        <dbReference type="ARBA" id="ARBA00022723"/>
    </source>
</evidence>
<proteinExistence type="predicted"/>
<evidence type="ECO:0000313" key="5">
    <source>
        <dbReference type="Proteomes" id="UP000782610"/>
    </source>
</evidence>
<name>A0A933L303_9HYPH</name>
<dbReference type="Gene3D" id="3.40.140.10">
    <property type="entry name" value="Cytidine Deaminase, domain 2"/>
    <property type="match status" value="1"/>
</dbReference>
<dbReference type="AlphaFoldDB" id="A0A933L303"/>
<dbReference type="PROSITE" id="PS51747">
    <property type="entry name" value="CYT_DCMP_DEAMINASES_2"/>
    <property type="match status" value="1"/>
</dbReference>
<keyword evidence="1" id="KW-0479">Metal-binding</keyword>
<dbReference type="GO" id="GO:0016787">
    <property type="term" value="F:hydrolase activity"/>
    <property type="evidence" value="ECO:0007669"/>
    <property type="project" value="InterPro"/>
</dbReference>
<evidence type="ECO:0000256" key="2">
    <source>
        <dbReference type="ARBA" id="ARBA00022833"/>
    </source>
</evidence>
<protein>
    <submittedName>
        <fullName evidence="4">Nucleoside deaminase</fullName>
    </submittedName>
</protein>
<evidence type="ECO:0000259" key="3">
    <source>
        <dbReference type="PROSITE" id="PS51747"/>
    </source>
</evidence>
<dbReference type="EMBL" id="JACRAF010000035">
    <property type="protein sequence ID" value="MBI4922651.1"/>
    <property type="molecule type" value="Genomic_DNA"/>
</dbReference>
<sequence length="207" mass="23185">MDTAKLLARLMDVIEFDIAPKTRAGVERGNKLFGAAILRKADLSLVVAETNNETENPLWHGEMHAIKRFYELPADQRPNPKDCLFLATHEPCSLCLSGITWSGFDNFYFLFSHRESAQSFAIPYDIQILKAVYAVPDPDRDAPAPGRDLYNRTNAYFTSHDMAQMIAGLDRGNKESLTARVDDLTALYADLSAIYQRDKGKKGIPLS</sequence>
<keyword evidence="2" id="KW-0862">Zinc</keyword>
<accession>A0A933L303</accession>
<gene>
    <name evidence="4" type="ORF">HY834_12965</name>
</gene>
<dbReference type="GO" id="GO:0008270">
    <property type="term" value="F:zinc ion binding"/>
    <property type="evidence" value="ECO:0007669"/>
    <property type="project" value="InterPro"/>
</dbReference>
<comment type="caution">
    <text evidence="4">The sequence shown here is derived from an EMBL/GenBank/DDBJ whole genome shotgun (WGS) entry which is preliminary data.</text>
</comment>
<feature type="domain" description="CMP/dCMP-type deaminase" evidence="3">
    <location>
        <begin position="1"/>
        <end position="120"/>
    </location>
</feature>
<dbReference type="PROSITE" id="PS00903">
    <property type="entry name" value="CYT_DCMP_DEAMINASES_1"/>
    <property type="match status" value="1"/>
</dbReference>
<dbReference type="Pfam" id="PF00383">
    <property type="entry name" value="dCMP_cyt_deam_1"/>
    <property type="match status" value="1"/>
</dbReference>
<evidence type="ECO:0000313" key="4">
    <source>
        <dbReference type="EMBL" id="MBI4922651.1"/>
    </source>
</evidence>
<reference evidence="4" key="1">
    <citation type="submission" date="2020-07" db="EMBL/GenBank/DDBJ databases">
        <title>Huge and variable diversity of episymbiotic CPR bacteria and DPANN archaea in groundwater ecosystems.</title>
        <authorList>
            <person name="He C.Y."/>
            <person name="Keren R."/>
            <person name="Whittaker M."/>
            <person name="Farag I.F."/>
            <person name="Doudna J."/>
            <person name="Cate J.H.D."/>
            <person name="Banfield J.F."/>
        </authorList>
    </citation>
    <scope>NUCLEOTIDE SEQUENCE</scope>
    <source>
        <strain evidence="4">NC_groundwater_1586_Pr3_B-0.1um_66_15</strain>
    </source>
</reference>
<organism evidence="4 5">
    <name type="scientific">Devosia nanyangense</name>
    <dbReference type="NCBI Taxonomy" id="1228055"/>
    <lineage>
        <taxon>Bacteria</taxon>
        <taxon>Pseudomonadati</taxon>
        <taxon>Pseudomonadota</taxon>
        <taxon>Alphaproteobacteria</taxon>
        <taxon>Hyphomicrobiales</taxon>
        <taxon>Devosiaceae</taxon>
        <taxon>Devosia</taxon>
    </lineage>
</organism>
<dbReference type="SUPFAM" id="SSF53927">
    <property type="entry name" value="Cytidine deaminase-like"/>
    <property type="match status" value="1"/>
</dbReference>
<dbReference type="CDD" id="cd01285">
    <property type="entry name" value="nucleoside_deaminase"/>
    <property type="match status" value="1"/>
</dbReference>
<dbReference type="InterPro" id="IPR016192">
    <property type="entry name" value="APOBEC/CMP_deaminase_Zn-bd"/>
</dbReference>
<dbReference type="InterPro" id="IPR016193">
    <property type="entry name" value="Cytidine_deaminase-like"/>
</dbReference>
<dbReference type="InterPro" id="IPR002125">
    <property type="entry name" value="CMP_dCMP_dom"/>
</dbReference>